<dbReference type="Pfam" id="PF25342">
    <property type="entry name" value="GT_PLOD"/>
    <property type="match status" value="1"/>
</dbReference>
<dbReference type="InterPro" id="IPR057589">
    <property type="entry name" value="GT_PLOD"/>
</dbReference>
<feature type="region of interest" description="Disordered" evidence="1">
    <location>
        <begin position="26"/>
        <end position="51"/>
    </location>
</feature>
<comment type="caution">
    <text evidence="4">The sequence shown here is derived from an EMBL/GenBank/DDBJ whole genome shotgun (WGS) entry which is preliminary data.</text>
</comment>
<evidence type="ECO:0000256" key="2">
    <source>
        <dbReference type="SAM" id="Phobius"/>
    </source>
</evidence>
<evidence type="ECO:0000256" key="1">
    <source>
        <dbReference type="SAM" id="MobiDB-lite"/>
    </source>
</evidence>
<dbReference type="CDD" id="cd22997">
    <property type="entry name" value="GT_LH"/>
    <property type="match status" value="1"/>
</dbReference>
<name>A0ABQ8ESJ5_9FUNG</name>
<keyword evidence="2" id="KW-1133">Transmembrane helix</keyword>
<evidence type="ECO:0000313" key="4">
    <source>
        <dbReference type="EMBL" id="KAH6585916.1"/>
    </source>
</evidence>
<reference evidence="4 5" key="1">
    <citation type="submission" date="2021-02" db="EMBL/GenBank/DDBJ databases">
        <title>Variation within the Batrachochytrium salamandrivorans European outbreak.</title>
        <authorList>
            <person name="Kelly M."/>
            <person name="Pasmans F."/>
            <person name="Shea T.P."/>
            <person name="Munoz J.F."/>
            <person name="Carranza S."/>
            <person name="Cuomo C.A."/>
            <person name="Martel A."/>
        </authorList>
    </citation>
    <scope>NUCLEOTIDE SEQUENCE [LARGE SCALE GENOMIC DNA]</scope>
    <source>
        <strain evidence="4 5">AMFP18/2</strain>
    </source>
</reference>
<feature type="transmembrane region" description="Helical" evidence="2">
    <location>
        <begin position="100"/>
        <end position="121"/>
    </location>
</feature>
<keyword evidence="2" id="KW-0472">Membrane</keyword>
<organism evidence="4 5">
    <name type="scientific">Batrachochytrium salamandrivorans</name>
    <dbReference type="NCBI Taxonomy" id="1357716"/>
    <lineage>
        <taxon>Eukaryota</taxon>
        <taxon>Fungi</taxon>
        <taxon>Fungi incertae sedis</taxon>
        <taxon>Chytridiomycota</taxon>
        <taxon>Chytridiomycota incertae sedis</taxon>
        <taxon>Chytridiomycetes</taxon>
        <taxon>Rhizophydiales</taxon>
        <taxon>Rhizophydiales incertae sedis</taxon>
        <taxon>Batrachochytrium</taxon>
    </lineage>
</organism>
<accession>A0ABQ8ESJ5</accession>
<gene>
    <name evidence="4" type="ORF">BASA50_000860</name>
</gene>
<dbReference type="Proteomes" id="UP001648503">
    <property type="component" value="Unassembled WGS sequence"/>
</dbReference>
<dbReference type="EMBL" id="JAFCIX010000577">
    <property type="protein sequence ID" value="KAH6585916.1"/>
    <property type="molecule type" value="Genomic_DNA"/>
</dbReference>
<feature type="domain" description="PLOD1-3-like GT" evidence="3">
    <location>
        <begin position="259"/>
        <end position="424"/>
    </location>
</feature>
<keyword evidence="2" id="KW-0812">Transmembrane</keyword>
<keyword evidence="5" id="KW-1185">Reference proteome</keyword>
<evidence type="ECO:0000313" key="5">
    <source>
        <dbReference type="Proteomes" id="UP001648503"/>
    </source>
</evidence>
<evidence type="ECO:0000259" key="3">
    <source>
        <dbReference type="Pfam" id="PF25342"/>
    </source>
</evidence>
<proteinExistence type="predicted"/>
<protein>
    <recommendedName>
        <fullName evidence="3">PLOD1-3-like GT domain-containing protein</fullName>
    </recommendedName>
</protein>
<sequence length="545" mass="62268">MREYRIPSSLTGPRWDRTDSLTEPRWDRTDSLTEPRWDRTDSLTEPRWDRTDSPGQFEVPYIRSGHRLGARLYFAITDPEWPLNSCCNMVFSQERIRKRLLQFIGILMTISVTLTLTWLHFQEDNSIQLHATDDQVQYDVSPVQKTVYDDETWDFGFGGRLQSRVKTHHKTGRLFAVNTMCRDNWSYSEGTIKCGNDITSATVTGPDGSLTRLLTADSTAVAELNSALGITRPTTIVADEHSNKYCRAKHSSCPLQWVTYCSYCGLGTNRLAASIVKTNIPLAVLGFGIPWKARWGLRIRTLHNYLLTQPEDLLIIWSDADDVIITPETTIDKIMQQYKALVDLANGPRIVFAAETACYPRGDLWSNYTKPSDIPGGRGESPFWYLNAGFMIGPAGLIRRMIEVVYQHDCFDDQLVYTLAYLDPLVWWRDAHTHEYQVSSSKQKRIEVPHDAKPLIQLDHWNLLSMAMYGIENEKYVVDDANTQLTMLETNSNPLVLHQSGPKTTNRVLEILAMVFGYDYDAPVLDKLKEEGHPFRLMSRPLSSQ</sequence>